<evidence type="ECO:0000256" key="7">
    <source>
        <dbReference type="ARBA" id="ARBA00022927"/>
    </source>
</evidence>
<dbReference type="EMBL" id="CP001574">
    <property type="protein sequence ID" value="ACO68928.1"/>
    <property type="molecule type" value="Genomic_DNA"/>
</dbReference>
<dbReference type="GeneID" id="8250197"/>
<dbReference type="GO" id="GO:0006621">
    <property type="term" value="P:protein retention in ER lumen"/>
    <property type="evidence" value="ECO:0007669"/>
    <property type="project" value="InterPro"/>
</dbReference>
<evidence type="ECO:0000256" key="1">
    <source>
        <dbReference type="ARBA" id="ARBA00004477"/>
    </source>
</evidence>
<evidence type="ECO:0000256" key="6">
    <source>
        <dbReference type="ARBA" id="ARBA00022892"/>
    </source>
</evidence>
<evidence type="ECO:0000256" key="8">
    <source>
        <dbReference type="ARBA" id="ARBA00022989"/>
    </source>
</evidence>
<evidence type="ECO:0000256" key="11">
    <source>
        <dbReference type="SAM" id="Phobius"/>
    </source>
</evidence>
<evidence type="ECO:0000256" key="5">
    <source>
        <dbReference type="ARBA" id="ARBA00022824"/>
    </source>
</evidence>
<keyword evidence="13" id="KW-1185">Reference proteome</keyword>
<dbReference type="PRINTS" id="PR00660">
    <property type="entry name" value="ERLUMENR"/>
</dbReference>
<keyword evidence="3" id="KW-0813">Transport</keyword>
<dbReference type="STRING" id="296587.C1FEA3"/>
<dbReference type="Pfam" id="PF00810">
    <property type="entry name" value="ER_lumen_recept"/>
    <property type="match status" value="1"/>
</dbReference>
<reference evidence="12 13" key="1">
    <citation type="journal article" date="2009" name="Science">
        <title>Green evolution and dynamic adaptations revealed by genomes of the marine picoeukaryotes Micromonas.</title>
        <authorList>
            <person name="Worden A.Z."/>
            <person name="Lee J.H."/>
            <person name="Mock T."/>
            <person name="Rouze P."/>
            <person name="Simmons M.P."/>
            <person name="Aerts A.L."/>
            <person name="Allen A.E."/>
            <person name="Cuvelier M.L."/>
            <person name="Derelle E."/>
            <person name="Everett M.V."/>
            <person name="Foulon E."/>
            <person name="Grimwood J."/>
            <person name="Gundlach H."/>
            <person name="Henrissat B."/>
            <person name="Napoli C."/>
            <person name="McDonald S.M."/>
            <person name="Parker M.S."/>
            <person name="Rombauts S."/>
            <person name="Salamov A."/>
            <person name="Von Dassow P."/>
            <person name="Badger J.H."/>
            <person name="Coutinho P.M."/>
            <person name="Demir E."/>
            <person name="Dubchak I."/>
            <person name="Gentemann C."/>
            <person name="Eikrem W."/>
            <person name="Gready J.E."/>
            <person name="John U."/>
            <person name="Lanier W."/>
            <person name="Lindquist E.A."/>
            <person name="Lucas S."/>
            <person name="Mayer K.F."/>
            <person name="Moreau H."/>
            <person name="Not F."/>
            <person name="Otillar R."/>
            <person name="Panaud O."/>
            <person name="Pangilinan J."/>
            <person name="Paulsen I."/>
            <person name="Piegu B."/>
            <person name="Poliakov A."/>
            <person name="Robbens S."/>
            <person name="Schmutz J."/>
            <person name="Toulza E."/>
            <person name="Wyss T."/>
            <person name="Zelensky A."/>
            <person name="Zhou K."/>
            <person name="Armbrust E.V."/>
            <person name="Bhattacharya D."/>
            <person name="Goodenough U.W."/>
            <person name="Van de Peer Y."/>
            <person name="Grigoriev I.V."/>
        </authorList>
    </citation>
    <scope>NUCLEOTIDE SEQUENCE [LARGE SCALE GENOMIC DNA]</scope>
    <source>
        <strain evidence="13">RCC299 / NOUM17</strain>
    </source>
</reference>
<keyword evidence="9 11" id="KW-0472">Membrane</keyword>
<dbReference type="InterPro" id="IPR000133">
    <property type="entry name" value="ER_ret_rcpt"/>
</dbReference>
<feature type="transmembrane region" description="Helical" evidence="11">
    <location>
        <begin position="162"/>
        <end position="183"/>
    </location>
</feature>
<feature type="transmembrane region" description="Helical" evidence="11">
    <location>
        <begin position="203"/>
        <end position="225"/>
    </location>
</feature>
<keyword evidence="5" id="KW-0256">Endoplasmic reticulum</keyword>
<evidence type="ECO:0000256" key="2">
    <source>
        <dbReference type="ARBA" id="ARBA00010120"/>
    </source>
</evidence>
<dbReference type="GO" id="GO:0016192">
    <property type="term" value="P:vesicle-mediated transport"/>
    <property type="evidence" value="ECO:0007669"/>
    <property type="project" value="UniProtKB-KW"/>
</dbReference>
<accession>C1FEA3</accession>
<feature type="transmembrane region" description="Helical" evidence="11">
    <location>
        <begin position="71"/>
        <end position="90"/>
    </location>
</feature>
<dbReference type="OrthoDB" id="7694678at2759"/>
<protein>
    <recommendedName>
        <fullName evidence="14">ER lumen protein retaining receptor</fullName>
    </recommendedName>
</protein>
<evidence type="ECO:0000313" key="13">
    <source>
        <dbReference type="Proteomes" id="UP000002009"/>
    </source>
</evidence>
<keyword evidence="6" id="KW-0931">ER-Golgi transport</keyword>
<gene>
    <name evidence="12" type="ORF">MICPUN_77560</name>
</gene>
<dbReference type="GO" id="GO:0015031">
    <property type="term" value="P:protein transport"/>
    <property type="evidence" value="ECO:0007669"/>
    <property type="project" value="UniProtKB-KW"/>
</dbReference>
<sequence>MTLVLFLYAAIEDHDSIFILAETVHFSGIGCLACKLIGERDCNCLSLKTQELTATFLAVRLYCSFVMEYDIHTFLDLMTLAATVWVVYTMRTTLRKTYNDQLDDLHVVYILVPCTLAAVMAHPTTSHACINRILWAACVYIEAISVLPQLRLMQKVKTVEHFTANYVFALGVARFLSCAHWVLQMFDGQSYLSTAVGSGLWPMMVLLSEIVQTFILADFCYYYILSFAEGSRVVRLPAGIV</sequence>
<evidence type="ECO:0008006" key="14">
    <source>
        <dbReference type="Google" id="ProtNLM"/>
    </source>
</evidence>
<evidence type="ECO:0000313" key="12">
    <source>
        <dbReference type="EMBL" id="ACO68928.1"/>
    </source>
</evidence>
<evidence type="ECO:0000256" key="3">
    <source>
        <dbReference type="ARBA" id="ARBA00022448"/>
    </source>
</evidence>
<keyword evidence="10" id="KW-0675">Receptor</keyword>
<dbReference type="GO" id="GO:0005789">
    <property type="term" value="C:endoplasmic reticulum membrane"/>
    <property type="evidence" value="ECO:0007669"/>
    <property type="project" value="UniProtKB-SubCell"/>
</dbReference>
<dbReference type="InParanoid" id="C1FEA3"/>
<proteinExistence type="inferred from homology"/>
<evidence type="ECO:0000256" key="10">
    <source>
        <dbReference type="ARBA" id="ARBA00023170"/>
    </source>
</evidence>
<dbReference type="AlphaFoldDB" id="C1FEA3"/>
<keyword evidence="4 11" id="KW-0812">Transmembrane</keyword>
<evidence type="ECO:0000256" key="9">
    <source>
        <dbReference type="ARBA" id="ARBA00023136"/>
    </source>
</evidence>
<keyword evidence="7" id="KW-0653">Protein transport</keyword>
<organism evidence="12 13">
    <name type="scientific">Micromonas commoda (strain RCC299 / NOUM17 / CCMP2709)</name>
    <name type="common">Picoplanktonic green alga</name>
    <dbReference type="NCBI Taxonomy" id="296587"/>
    <lineage>
        <taxon>Eukaryota</taxon>
        <taxon>Viridiplantae</taxon>
        <taxon>Chlorophyta</taxon>
        <taxon>Mamiellophyceae</taxon>
        <taxon>Mamiellales</taxon>
        <taxon>Mamiellaceae</taxon>
        <taxon>Micromonas</taxon>
    </lineage>
</organism>
<dbReference type="OMA" id="YILLPCI"/>
<name>C1FEA3_MICCC</name>
<dbReference type="KEGG" id="mis:MICPUN_77560"/>
<comment type="similarity">
    <text evidence="2">Belongs to the ERD2 family.</text>
</comment>
<comment type="subcellular location">
    <subcellularLocation>
        <location evidence="1">Endoplasmic reticulum membrane</location>
        <topology evidence="1">Multi-pass membrane protein</topology>
    </subcellularLocation>
</comment>
<dbReference type="RefSeq" id="XP_002507670.1">
    <property type="nucleotide sequence ID" value="XM_002507624.1"/>
</dbReference>
<keyword evidence="8 11" id="KW-1133">Transmembrane helix</keyword>
<evidence type="ECO:0000256" key="4">
    <source>
        <dbReference type="ARBA" id="ARBA00022692"/>
    </source>
</evidence>
<dbReference type="GO" id="GO:0046923">
    <property type="term" value="F:ER retention sequence binding"/>
    <property type="evidence" value="ECO:0007669"/>
    <property type="project" value="InterPro"/>
</dbReference>
<dbReference type="PANTHER" id="PTHR10585">
    <property type="entry name" value="ER LUMEN PROTEIN RETAINING RECEPTOR"/>
    <property type="match status" value="1"/>
</dbReference>
<dbReference type="Proteomes" id="UP000002009">
    <property type="component" value="Chromosome 1"/>
</dbReference>
<dbReference type="FunCoup" id="C1FEA3">
    <property type="interactions" value="517"/>
</dbReference>
<dbReference type="eggNOG" id="KOG3106">
    <property type="taxonomic scope" value="Eukaryota"/>
</dbReference>